<dbReference type="Gene3D" id="3.90.550.10">
    <property type="entry name" value="Spore Coat Polysaccharide Biosynthesis Protein SpsA, Chain A"/>
    <property type="match status" value="1"/>
</dbReference>
<evidence type="ECO:0000256" key="10">
    <source>
        <dbReference type="ARBA" id="ARBA00023034"/>
    </source>
</evidence>
<dbReference type="InterPro" id="IPR029044">
    <property type="entry name" value="Nucleotide-diphossugar_trans"/>
</dbReference>
<evidence type="ECO:0000256" key="1">
    <source>
        <dbReference type="ARBA" id="ARBA00001936"/>
    </source>
</evidence>
<accession>A0ABU8NUR7</accession>
<keyword evidence="5 13" id="KW-0808">Transferase</keyword>
<keyword evidence="14" id="KW-1185">Reference proteome</keyword>
<evidence type="ECO:0000313" key="14">
    <source>
        <dbReference type="Proteomes" id="UP001378956"/>
    </source>
</evidence>
<keyword evidence="10" id="KW-0333">Golgi apparatus</keyword>
<proteinExistence type="predicted"/>
<evidence type="ECO:0000256" key="2">
    <source>
        <dbReference type="ARBA" id="ARBA00004323"/>
    </source>
</evidence>
<name>A0ABU8NUR7_9SPHI</name>
<dbReference type="SUPFAM" id="SSF53448">
    <property type="entry name" value="Nucleotide-diphospho-sugar transferases"/>
    <property type="match status" value="1"/>
</dbReference>
<dbReference type="EMBL" id="JBBEUB010000017">
    <property type="protein sequence ID" value="MEJ2905871.1"/>
    <property type="molecule type" value="Genomic_DNA"/>
</dbReference>
<reference evidence="13 14" key="1">
    <citation type="submission" date="2024-03" db="EMBL/GenBank/DDBJ databases">
        <title>Sequence of Lycoming College Course Isolates.</title>
        <authorList>
            <person name="Plotts O."/>
            <person name="Newman J."/>
        </authorList>
    </citation>
    <scope>NUCLEOTIDE SEQUENCE [LARGE SCALE GENOMIC DNA]</scope>
    <source>
        <strain evidence="13 14">CJB-3</strain>
    </source>
</reference>
<keyword evidence="12" id="KW-0464">Manganese</keyword>
<organism evidence="13 14">
    <name type="scientific">Pedobacter panaciterrae</name>
    <dbReference type="NCBI Taxonomy" id="363849"/>
    <lineage>
        <taxon>Bacteria</taxon>
        <taxon>Pseudomonadati</taxon>
        <taxon>Bacteroidota</taxon>
        <taxon>Sphingobacteriia</taxon>
        <taxon>Sphingobacteriales</taxon>
        <taxon>Sphingobacteriaceae</taxon>
        <taxon>Pedobacter</taxon>
    </lineage>
</organism>
<comment type="subcellular location">
    <subcellularLocation>
        <location evidence="2">Golgi apparatus membrane</location>
        <topology evidence="2">Single-pass type II membrane protein</topology>
    </subcellularLocation>
</comment>
<protein>
    <submittedName>
        <fullName evidence="13">Glycosyltransferase</fullName>
        <ecNumber evidence="13">2.4.-.-</ecNumber>
    </submittedName>
</protein>
<keyword evidence="6" id="KW-0812">Transmembrane</keyword>
<dbReference type="Proteomes" id="UP001378956">
    <property type="component" value="Unassembled WGS sequence"/>
</dbReference>
<keyword evidence="8" id="KW-0735">Signal-anchor</keyword>
<evidence type="ECO:0000256" key="6">
    <source>
        <dbReference type="ARBA" id="ARBA00022692"/>
    </source>
</evidence>
<evidence type="ECO:0000313" key="13">
    <source>
        <dbReference type="EMBL" id="MEJ2905871.1"/>
    </source>
</evidence>
<comment type="caution">
    <text evidence="13">The sequence shown here is derived from an EMBL/GenBank/DDBJ whole genome shotgun (WGS) entry which is preliminary data.</text>
</comment>
<keyword evidence="7" id="KW-0479">Metal-binding</keyword>
<dbReference type="Pfam" id="PF03071">
    <property type="entry name" value="GNT-I"/>
    <property type="match status" value="1"/>
</dbReference>
<dbReference type="GO" id="GO:0016757">
    <property type="term" value="F:glycosyltransferase activity"/>
    <property type="evidence" value="ECO:0007669"/>
    <property type="project" value="UniProtKB-KW"/>
</dbReference>
<dbReference type="InterPro" id="IPR004139">
    <property type="entry name" value="Glyco_trans_13"/>
</dbReference>
<evidence type="ECO:0000256" key="11">
    <source>
        <dbReference type="ARBA" id="ARBA00023136"/>
    </source>
</evidence>
<evidence type="ECO:0000256" key="8">
    <source>
        <dbReference type="ARBA" id="ARBA00022968"/>
    </source>
</evidence>
<gene>
    <name evidence="13" type="ORF">WAE58_25725</name>
</gene>
<keyword evidence="9" id="KW-1133">Transmembrane helix</keyword>
<evidence type="ECO:0000256" key="5">
    <source>
        <dbReference type="ARBA" id="ARBA00022679"/>
    </source>
</evidence>
<keyword evidence="11" id="KW-0472">Membrane</keyword>
<evidence type="ECO:0000256" key="9">
    <source>
        <dbReference type="ARBA" id="ARBA00022989"/>
    </source>
</evidence>
<comment type="cofactor">
    <cofactor evidence="1">
        <name>Mn(2+)</name>
        <dbReference type="ChEBI" id="CHEBI:29035"/>
    </cofactor>
</comment>
<evidence type="ECO:0000256" key="4">
    <source>
        <dbReference type="ARBA" id="ARBA00022676"/>
    </source>
</evidence>
<sequence length="305" mass="35351">MSLAPIVLFCYNRTQHLQRVVNSLLANVEAGSSNLIIYSDGARQAKDEASVNEVRAYIHQISGFPSIRIVEQPINLGLAENVIRGVTEIVAQYGKVIVVEDDMEVAPYFLSFMNDALVRYENDDRVACICGYLYPVKKQLPDSFFIYGADCGAWGTWNKQWQLFEPDGKKILNIILQNKWTWRFNFDGSYPYIKMLEDQIAGRNNSWAVRWYGAAFIKNKLTLYPGKSLAQDIGWDNSGVHCASDDSHNVELYLERISVNEIPVEHNKRAYLAFKEFFISLNNWSRFKQIRKRFKRWVKYRFTGR</sequence>
<dbReference type="RefSeq" id="WP_288883996.1">
    <property type="nucleotide sequence ID" value="NZ_CBFGNQ010000017.1"/>
</dbReference>
<evidence type="ECO:0000256" key="7">
    <source>
        <dbReference type="ARBA" id="ARBA00022723"/>
    </source>
</evidence>
<evidence type="ECO:0000256" key="12">
    <source>
        <dbReference type="ARBA" id="ARBA00023211"/>
    </source>
</evidence>
<comment type="pathway">
    <text evidence="3">Protein modification; protein glycosylation.</text>
</comment>
<dbReference type="EC" id="2.4.-.-" evidence="13"/>
<keyword evidence="4 13" id="KW-0328">Glycosyltransferase</keyword>
<evidence type="ECO:0000256" key="3">
    <source>
        <dbReference type="ARBA" id="ARBA00004922"/>
    </source>
</evidence>